<name>A0ABS0HZF0_9BACT</name>
<feature type="signal peptide" evidence="1">
    <location>
        <begin position="1"/>
        <end position="24"/>
    </location>
</feature>
<protein>
    <submittedName>
        <fullName evidence="3">DUF4394 domain-containing protein</fullName>
    </submittedName>
</protein>
<dbReference type="InterPro" id="IPR025507">
    <property type="entry name" value="DUF4394"/>
</dbReference>
<feature type="domain" description="DUF4394" evidence="2">
    <location>
        <begin position="41"/>
        <end position="276"/>
    </location>
</feature>
<dbReference type="Pfam" id="PF14339">
    <property type="entry name" value="DUF4394"/>
    <property type="match status" value="1"/>
</dbReference>
<evidence type="ECO:0000313" key="4">
    <source>
        <dbReference type="Proteomes" id="UP000618931"/>
    </source>
</evidence>
<gene>
    <name evidence="3" type="ORF">I2H31_03085</name>
</gene>
<keyword evidence="4" id="KW-1185">Reference proteome</keyword>
<proteinExistence type="predicted"/>
<comment type="caution">
    <text evidence="3">The sequence shown here is derived from an EMBL/GenBank/DDBJ whole genome shotgun (WGS) entry which is preliminary data.</text>
</comment>
<evidence type="ECO:0000259" key="2">
    <source>
        <dbReference type="Pfam" id="PF14339"/>
    </source>
</evidence>
<keyword evidence="1" id="KW-0732">Signal</keyword>
<dbReference type="RefSeq" id="WP_196291524.1">
    <property type="nucleotide sequence ID" value="NZ_JADQDM010000001.1"/>
</dbReference>
<dbReference type="EMBL" id="JADQDM010000001">
    <property type="protein sequence ID" value="MBF9220080.1"/>
    <property type="molecule type" value="Genomic_DNA"/>
</dbReference>
<reference evidence="3 4" key="1">
    <citation type="submission" date="2020-11" db="EMBL/GenBank/DDBJ databases">
        <authorList>
            <person name="Kim M.K."/>
        </authorList>
    </citation>
    <scope>NUCLEOTIDE SEQUENCE [LARGE SCALE GENOMIC DNA]</scope>
    <source>
        <strain evidence="3 4">BT662</strain>
    </source>
</reference>
<dbReference type="Proteomes" id="UP000618931">
    <property type="component" value="Unassembled WGS sequence"/>
</dbReference>
<organism evidence="3 4">
    <name type="scientific">Hymenobacter ruricola</name>
    <dbReference type="NCBI Taxonomy" id="2791023"/>
    <lineage>
        <taxon>Bacteria</taxon>
        <taxon>Pseudomonadati</taxon>
        <taxon>Bacteroidota</taxon>
        <taxon>Cytophagia</taxon>
        <taxon>Cytophagales</taxon>
        <taxon>Hymenobacteraceae</taxon>
        <taxon>Hymenobacter</taxon>
    </lineage>
</organism>
<evidence type="ECO:0000256" key="1">
    <source>
        <dbReference type="SAM" id="SignalP"/>
    </source>
</evidence>
<feature type="chain" id="PRO_5045990949" evidence="1">
    <location>
        <begin position="25"/>
        <end position="387"/>
    </location>
</feature>
<accession>A0ABS0HZF0</accession>
<evidence type="ECO:0000313" key="3">
    <source>
        <dbReference type="EMBL" id="MBF9220080.1"/>
    </source>
</evidence>
<sequence>MRLFFNTLALATAGLFSFPHQAQAQTIYGLVAADDVLSFSLLSFNATSPGTVTLQGRVTGLVGFTILLGIERRPATGQLLALGYDNSTPTPQVRLYELNPLTAAATPVGPAMGLNLGNLTGKIGFSIDPTTDQIRVVTPAGNSYRLSPTTGALLATDANLAYASTDAYAGQNPDVQSISYTNNYATSPATQLFGIDKTGNRLVRQASAGSPALATVGDLGVRLGSFDLGISTDLQSQTNKLYLMNSTLTGQFSHTANWYTVNASTGTASLVGVIGSPNWLLNIVDTAVPNSLVTATRSRADLAADFSVYPNPTAGPASLSFRLPRAGQVELSATDALGRPVATPPAARLAAGPHTLRWAPQPAAPGLYLLRLSVDGVPAATERVLVK</sequence>